<keyword evidence="4 6" id="KW-0802">TPR repeat</keyword>
<dbReference type="GO" id="GO:0034080">
    <property type="term" value="P:CENP-A containing chromatin assembly"/>
    <property type="evidence" value="ECO:0007669"/>
    <property type="project" value="TreeGrafter"/>
</dbReference>
<organism evidence="9 10">
    <name type="scientific">Ceratobasidium theobromae</name>
    <dbReference type="NCBI Taxonomy" id="1582974"/>
    <lineage>
        <taxon>Eukaryota</taxon>
        <taxon>Fungi</taxon>
        <taxon>Dikarya</taxon>
        <taxon>Basidiomycota</taxon>
        <taxon>Agaricomycotina</taxon>
        <taxon>Agaricomycetes</taxon>
        <taxon>Cantharellales</taxon>
        <taxon>Ceratobasidiaceae</taxon>
        <taxon>Ceratobasidium</taxon>
    </lineage>
</organism>
<feature type="compositionally biased region" description="Polar residues" evidence="7">
    <location>
        <begin position="398"/>
        <end position="409"/>
    </location>
</feature>
<feature type="region of interest" description="Disordered" evidence="7">
    <location>
        <begin position="369"/>
        <end position="434"/>
    </location>
</feature>
<accession>A0A5N5QLQ0</accession>
<evidence type="ECO:0000256" key="3">
    <source>
        <dbReference type="ARBA" id="ARBA00022737"/>
    </source>
</evidence>
<evidence type="ECO:0000256" key="4">
    <source>
        <dbReference type="ARBA" id="ARBA00022803"/>
    </source>
</evidence>
<name>A0A5N5QLQ0_9AGAM</name>
<evidence type="ECO:0000313" key="9">
    <source>
        <dbReference type="EMBL" id="KAB5592431.1"/>
    </source>
</evidence>
<feature type="compositionally biased region" description="Basic and acidic residues" evidence="7">
    <location>
        <begin position="21"/>
        <end position="33"/>
    </location>
</feature>
<comment type="similarity">
    <text evidence="2">Belongs to the NASP family.</text>
</comment>
<keyword evidence="5" id="KW-0539">Nucleus</keyword>
<keyword evidence="10" id="KW-1185">Reference proteome</keyword>
<keyword evidence="3" id="KW-0677">Repeat</keyword>
<comment type="subcellular location">
    <subcellularLocation>
        <location evidence="1">Nucleus</location>
    </subcellularLocation>
</comment>
<feature type="domain" description="Tetratricopeptide SHNi-TPR" evidence="8">
    <location>
        <begin position="204"/>
        <end position="240"/>
    </location>
</feature>
<dbReference type="InterPro" id="IPR019544">
    <property type="entry name" value="Tetratricopeptide_SHNi-TPR_dom"/>
</dbReference>
<comment type="caution">
    <text evidence="9">The sequence shown here is derived from an EMBL/GenBank/DDBJ whole genome shotgun (WGS) entry which is preliminary data.</text>
</comment>
<evidence type="ECO:0000256" key="5">
    <source>
        <dbReference type="ARBA" id="ARBA00023242"/>
    </source>
</evidence>
<dbReference type="InterPro" id="IPR011990">
    <property type="entry name" value="TPR-like_helical_dom_sf"/>
</dbReference>
<evidence type="ECO:0000256" key="6">
    <source>
        <dbReference type="PROSITE-ProRule" id="PRU00339"/>
    </source>
</evidence>
<evidence type="ECO:0000313" key="10">
    <source>
        <dbReference type="Proteomes" id="UP000383932"/>
    </source>
</evidence>
<dbReference type="Gene3D" id="1.25.40.10">
    <property type="entry name" value="Tetratricopeptide repeat domain"/>
    <property type="match status" value="1"/>
</dbReference>
<feature type="repeat" description="TPR" evidence="6">
    <location>
        <begin position="204"/>
        <end position="237"/>
    </location>
</feature>
<evidence type="ECO:0000256" key="1">
    <source>
        <dbReference type="ARBA" id="ARBA00004123"/>
    </source>
</evidence>
<evidence type="ECO:0000256" key="2">
    <source>
        <dbReference type="ARBA" id="ARBA00008402"/>
    </source>
</evidence>
<evidence type="ECO:0000259" key="8">
    <source>
        <dbReference type="Pfam" id="PF10516"/>
    </source>
</evidence>
<dbReference type="PROSITE" id="PS50005">
    <property type="entry name" value="TPR"/>
    <property type="match status" value="1"/>
</dbReference>
<dbReference type="GO" id="GO:0006335">
    <property type="term" value="P:DNA replication-dependent chromatin assembly"/>
    <property type="evidence" value="ECO:0007669"/>
    <property type="project" value="TreeGrafter"/>
</dbReference>
<dbReference type="SMART" id="SM00028">
    <property type="entry name" value="TPR"/>
    <property type="match status" value="2"/>
</dbReference>
<proteinExistence type="inferred from homology"/>
<dbReference type="GO" id="GO:0005654">
    <property type="term" value="C:nucleoplasm"/>
    <property type="evidence" value="ECO:0007669"/>
    <property type="project" value="TreeGrafter"/>
</dbReference>
<reference evidence="9 10" key="1">
    <citation type="journal article" date="2019" name="Fungal Biol. Biotechnol.">
        <title>Draft genome sequence of fastidious pathogen Ceratobasidium theobromae, which causes vascular-streak dieback in Theobroma cacao.</title>
        <authorList>
            <person name="Ali S.S."/>
            <person name="Asman A."/>
            <person name="Shao J."/>
            <person name="Firmansyah A.P."/>
            <person name="Susilo A.W."/>
            <person name="Rosmana A."/>
            <person name="McMahon P."/>
            <person name="Junaid M."/>
            <person name="Guest D."/>
            <person name="Kheng T.Y."/>
            <person name="Meinhardt L.W."/>
            <person name="Bailey B.A."/>
        </authorList>
    </citation>
    <scope>NUCLEOTIDE SEQUENCE [LARGE SCALE GENOMIC DNA]</scope>
    <source>
        <strain evidence="9 10">CT2</strain>
    </source>
</reference>
<dbReference type="GO" id="GO:0042393">
    <property type="term" value="F:histone binding"/>
    <property type="evidence" value="ECO:0007669"/>
    <property type="project" value="TreeGrafter"/>
</dbReference>
<feature type="region of interest" description="Disordered" evidence="7">
    <location>
        <begin position="1"/>
        <end position="39"/>
    </location>
</feature>
<dbReference type="PANTHER" id="PTHR15081:SF1">
    <property type="entry name" value="NUCLEAR AUTOANTIGENIC SPERM PROTEIN"/>
    <property type="match status" value="1"/>
</dbReference>
<gene>
    <name evidence="9" type="ORF">CTheo_4139</name>
</gene>
<sequence length="434" mass="46923">MSVEETVPEPTPAPAQVPAKTEPELETKTKTEEPTAESEVEIAKRAFALRNFEEAVDHYATALELARTQYGEDTPKFAELLLVYGRALIENAIVQNSVLGGKQAAEGQEAPKDANGAAASSTSQAKPGDGRIHFGADASSDHEGEAPGDDNEVEEGDEGGEGGEGGEEDEDEPEDDFNAAWDVLDLARAYYDKQEGDDMKLKLSEAYMSLGDVSLETEKFEQAISDYTAGLSIKTQLLPFYSRQVCEAHYRLSLVLDLVPGKTSEAVRHIEQAIASLQARITVISDRLESPSDSKGKGKSIAINDPIDTMDEAGLKAELKDIGDLLKDLSLKHEDMKAAPEAQNPVDESKVKQALDDWLKPTLPAAEVQPLMDGPVNDLSKLVKKKKKTAEPPKESTTNGIGAPSTTSAGKRKVDEEVEDESISREKKAKIESE</sequence>
<feature type="region of interest" description="Disordered" evidence="7">
    <location>
        <begin position="104"/>
        <end position="174"/>
    </location>
</feature>
<dbReference type="Proteomes" id="UP000383932">
    <property type="component" value="Unassembled WGS sequence"/>
</dbReference>
<feature type="compositionally biased region" description="Basic and acidic residues" evidence="7">
    <location>
        <begin position="422"/>
        <end position="434"/>
    </location>
</feature>
<dbReference type="InterPro" id="IPR019734">
    <property type="entry name" value="TPR_rpt"/>
</dbReference>
<dbReference type="PANTHER" id="PTHR15081">
    <property type="entry name" value="NUCLEAR AUTOANTIGENIC SPERM PROTEIN NASP -RELATED"/>
    <property type="match status" value="1"/>
</dbReference>
<dbReference type="SUPFAM" id="SSF48452">
    <property type="entry name" value="TPR-like"/>
    <property type="match status" value="1"/>
</dbReference>
<feature type="compositionally biased region" description="Acidic residues" evidence="7">
    <location>
        <begin position="146"/>
        <end position="174"/>
    </location>
</feature>
<dbReference type="OrthoDB" id="5587616at2759"/>
<dbReference type="EMBL" id="SSOP01000065">
    <property type="protein sequence ID" value="KAB5592431.1"/>
    <property type="molecule type" value="Genomic_DNA"/>
</dbReference>
<evidence type="ECO:0000256" key="7">
    <source>
        <dbReference type="SAM" id="MobiDB-lite"/>
    </source>
</evidence>
<dbReference type="InterPro" id="IPR051730">
    <property type="entry name" value="NASP-like"/>
</dbReference>
<feature type="compositionally biased region" description="Basic and acidic residues" evidence="7">
    <location>
        <begin position="128"/>
        <end position="145"/>
    </location>
</feature>
<protein>
    <submittedName>
        <fullName evidence="9">NASP-related protein sim3</fullName>
    </submittedName>
</protein>
<dbReference type="AlphaFoldDB" id="A0A5N5QLQ0"/>
<dbReference type="Pfam" id="PF10516">
    <property type="entry name" value="SHNi-TPR"/>
    <property type="match status" value="1"/>
</dbReference>